<keyword evidence="2" id="KW-1185">Reference proteome</keyword>
<dbReference type="PATRIC" id="fig|557723.8.peg.895"/>
<accession>B8F5C2</accession>
<dbReference type="Proteomes" id="UP000006743">
    <property type="component" value="Chromosome"/>
</dbReference>
<sequence>MTNPQALLQLHADKLCDSLQHIQILPSILRWQSAEYERTANVEKMDVMSDLEMLANLFESKIGDLMSAKENIEQILFDIEVARGNL</sequence>
<organism evidence="1 2">
    <name type="scientific">Glaesserella parasuis serovar 5 (strain SH0165)</name>
    <name type="common">Haemophilus parasuis</name>
    <dbReference type="NCBI Taxonomy" id="557723"/>
    <lineage>
        <taxon>Bacteria</taxon>
        <taxon>Pseudomonadati</taxon>
        <taxon>Pseudomonadota</taxon>
        <taxon>Gammaproteobacteria</taxon>
        <taxon>Pasteurellales</taxon>
        <taxon>Pasteurellaceae</taxon>
        <taxon>Glaesserella</taxon>
    </lineage>
</organism>
<dbReference type="AlphaFoldDB" id="B8F5C2"/>
<gene>
    <name evidence="1" type="ordered locus">HAPS_0895</name>
</gene>
<dbReference type="EMBL" id="CP001321">
    <property type="protein sequence ID" value="ACL32524.1"/>
    <property type="molecule type" value="Genomic_DNA"/>
</dbReference>
<proteinExistence type="predicted"/>
<dbReference type="GeneID" id="66619183"/>
<dbReference type="HOGENOM" id="CLU_2493562_0_0_6"/>
<protein>
    <submittedName>
        <fullName evidence="1">Uncharacterized protein</fullName>
    </submittedName>
</protein>
<dbReference type="KEGG" id="hap:HAPS_0895"/>
<dbReference type="STRING" id="557723.HAPS_0895"/>
<name>B8F5C2_GLAP5</name>
<evidence type="ECO:0000313" key="1">
    <source>
        <dbReference type="EMBL" id="ACL32524.1"/>
    </source>
</evidence>
<reference evidence="1 2" key="1">
    <citation type="journal article" date="2009" name="J. Bacteriol.">
        <title>Complete genome sequence of Haemophilus parasuis SH0165.</title>
        <authorList>
            <person name="Yue M."/>
            <person name="Yang F."/>
            <person name="Yang J."/>
            <person name="Bei W."/>
            <person name="Cai X."/>
            <person name="Chen L."/>
            <person name="Dong J."/>
            <person name="Zhou R."/>
            <person name="Jin M."/>
            <person name="Jin Q."/>
            <person name="Chen H."/>
        </authorList>
    </citation>
    <scope>NUCLEOTIDE SEQUENCE [LARGE SCALE GENOMIC DNA]</scope>
    <source>
        <strain evidence="1 2">SH0165</strain>
    </source>
</reference>
<dbReference type="RefSeq" id="WP_012621990.1">
    <property type="nucleotide sequence ID" value="NC_011852.1"/>
</dbReference>
<evidence type="ECO:0000313" key="2">
    <source>
        <dbReference type="Proteomes" id="UP000006743"/>
    </source>
</evidence>